<gene>
    <name evidence="1" type="ORF">A2290_06615</name>
</gene>
<name>A0A1F4RXE2_UNCSA</name>
<dbReference type="Proteomes" id="UP000177905">
    <property type="component" value="Unassembled WGS sequence"/>
</dbReference>
<dbReference type="InterPro" id="IPR036390">
    <property type="entry name" value="WH_DNA-bd_sf"/>
</dbReference>
<reference evidence="1 2" key="1">
    <citation type="journal article" date="2016" name="Nat. Commun.">
        <title>Thousands of microbial genomes shed light on interconnected biogeochemical processes in an aquifer system.</title>
        <authorList>
            <person name="Anantharaman K."/>
            <person name="Brown C.T."/>
            <person name="Hug L.A."/>
            <person name="Sharon I."/>
            <person name="Castelle C.J."/>
            <person name="Probst A.J."/>
            <person name="Thomas B.C."/>
            <person name="Singh A."/>
            <person name="Wilkins M.J."/>
            <person name="Karaoz U."/>
            <person name="Brodie E.L."/>
            <person name="Williams K.H."/>
            <person name="Hubbard S.S."/>
            <person name="Banfield J.F."/>
        </authorList>
    </citation>
    <scope>NUCLEOTIDE SEQUENCE [LARGE SCALE GENOMIC DNA]</scope>
</reference>
<dbReference type="GO" id="GO:0005829">
    <property type="term" value="C:cytosol"/>
    <property type="evidence" value="ECO:0007669"/>
    <property type="project" value="TreeGrafter"/>
</dbReference>
<dbReference type="EMBL" id="MEUA01000065">
    <property type="protein sequence ID" value="OGC12841.1"/>
    <property type="molecule type" value="Genomic_DNA"/>
</dbReference>
<proteinExistence type="predicted"/>
<evidence type="ECO:0000313" key="2">
    <source>
        <dbReference type="Proteomes" id="UP000177905"/>
    </source>
</evidence>
<dbReference type="InterPro" id="IPR036388">
    <property type="entry name" value="WH-like_DNA-bd_sf"/>
</dbReference>
<dbReference type="Pfam" id="PF02082">
    <property type="entry name" value="Rrf2"/>
    <property type="match status" value="1"/>
</dbReference>
<comment type="caution">
    <text evidence="1">The sequence shown here is derived from an EMBL/GenBank/DDBJ whole genome shotgun (WGS) entry which is preliminary data.</text>
</comment>
<dbReference type="PANTHER" id="PTHR33221:SF15">
    <property type="entry name" value="HTH-TYPE TRANSCRIPTIONAL REGULATOR YWGB-RELATED"/>
    <property type="match status" value="1"/>
</dbReference>
<dbReference type="Gene3D" id="1.10.10.10">
    <property type="entry name" value="Winged helix-like DNA-binding domain superfamily/Winged helix DNA-binding domain"/>
    <property type="match status" value="1"/>
</dbReference>
<accession>A0A1F4RXE2</accession>
<protein>
    <recommendedName>
        <fullName evidence="3">Rrf2 family transcriptional regulator</fullName>
    </recommendedName>
</protein>
<dbReference type="GO" id="GO:0003700">
    <property type="term" value="F:DNA-binding transcription factor activity"/>
    <property type="evidence" value="ECO:0007669"/>
    <property type="project" value="TreeGrafter"/>
</dbReference>
<evidence type="ECO:0008006" key="3">
    <source>
        <dbReference type="Google" id="ProtNLM"/>
    </source>
</evidence>
<dbReference type="PROSITE" id="PS51197">
    <property type="entry name" value="HTH_RRF2_2"/>
    <property type="match status" value="1"/>
</dbReference>
<dbReference type="AlphaFoldDB" id="A0A1F4RXE2"/>
<dbReference type="PROSITE" id="PS01332">
    <property type="entry name" value="HTH_RRF2_1"/>
    <property type="match status" value="1"/>
</dbReference>
<dbReference type="InterPro" id="IPR000944">
    <property type="entry name" value="Tscrpt_reg_Rrf2"/>
</dbReference>
<evidence type="ECO:0000313" key="1">
    <source>
        <dbReference type="EMBL" id="OGC12841.1"/>
    </source>
</evidence>
<sequence>MKLTRTADYAMRLLISLATNEGTGTVKAKAKELDVPANHLVKVVHSLSKVGLLLTKKGKGGGFKLAFPPSKIRVSEVIEATEGPLIVSDCLFHPKGCGRSKSCPFRKFLLTFRADMQKTLYKKTISDFIA</sequence>
<dbReference type="SUPFAM" id="SSF46785">
    <property type="entry name" value="Winged helix' DNA-binding domain"/>
    <property type="match status" value="1"/>
</dbReference>
<dbReference type="NCBIfam" id="TIGR00738">
    <property type="entry name" value="rrf2_super"/>
    <property type="match status" value="1"/>
</dbReference>
<dbReference type="PANTHER" id="PTHR33221">
    <property type="entry name" value="WINGED HELIX-TURN-HELIX TRANSCRIPTIONAL REGULATOR, RRF2 FAMILY"/>
    <property type="match status" value="1"/>
</dbReference>
<organism evidence="1 2">
    <name type="scientific">candidate division WOR-1 bacterium RIFOXYB2_FULL_36_35</name>
    <dbReference type="NCBI Taxonomy" id="1802578"/>
    <lineage>
        <taxon>Bacteria</taxon>
        <taxon>Bacillati</taxon>
        <taxon>Saganbacteria</taxon>
    </lineage>
</organism>
<dbReference type="InterPro" id="IPR030489">
    <property type="entry name" value="TR_Rrf2-type_CS"/>
</dbReference>